<dbReference type="WBParaSite" id="GPUH_0000036701-mRNA-1">
    <property type="protein sequence ID" value="GPUH_0000036701-mRNA-1"/>
    <property type="gene ID" value="GPUH_0000036701"/>
</dbReference>
<evidence type="ECO:0000313" key="2">
    <source>
        <dbReference type="EMBL" id="VDK27964.1"/>
    </source>
</evidence>
<protein>
    <submittedName>
        <fullName evidence="2 4">Uncharacterized protein</fullName>
    </submittedName>
</protein>
<reference evidence="2 3" key="2">
    <citation type="submission" date="2018-11" db="EMBL/GenBank/DDBJ databases">
        <authorList>
            <consortium name="Pathogen Informatics"/>
        </authorList>
    </citation>
    <scope>NUCLEOTIDE SEQUENCE [LARGE SCALE GENOMIC DNA]</scope>
</reference>
<sequence length="180" mass="20525">MTERAEQEKPLSRAGSSHLEWWERKKDRLVNDGARKSVQSPVIPALRNKNSSTNAPPRFDAFEITANDADQNIDVSMFFPHTLVLQILNGVNVNLADAFRKGQNVKTIWSIKWTKLPFIDNFGTDAQIRFSNPTTSKLGCLRPASYRSDNEYIPESELEREASSSRFSKKTRDVRHSQQS</sequence>
<evidence type="ECO:0000256" key="1">
    <source>
        <dbReference type="SAM" id="MobiDB-lite"/>
    </source>
</evidence>
<keyword evidence="3" id="KW-1185">Reference proteome</keyword>
<dbReference type="EMBL" id="UYRT01000309">
    <property type="protein sequence ID" value="VDK27964.1"/>
    <property type="molecule type" value="Genomic_DNA"/>
</dbReference>
<accession>A0A183CV77</accession>
<proteinExistence type="predicted"/>
<reference evidence="4" key="1">
    <citation type="submission" date="2016-06" db="UniProtKB">
        <authorList>
            <consortium name="WormBaseParasite"/>
        </authorList>
    </citation>
    <scope>IDENTIFICATION</scope>
</reference>
<evidence type="ECO:0000313" key="4">
    <source>
        <dbReference type="WBParaSite" id="GPUH_0000036701-mRNA-1"/>
    </source>
</evidence>
<evidence type="ECO:0000313" key="3">
    <source>
        <dbReference type="Proteomes" id="UP000271098"/>
    </source>
</evidence>
<dbReference type="OrthoDB" id="5856682at2759"/>
<organism evidence="4">
    <name type="scientific">Gongylonema pulchrum</name>
    <dbReference type="NCBI Taxonomy" id="637853"/>
    <lineage>
        <taxon>Eukaryota</taxon>
        <taxon>Metazoa</taxon>
        <taxon>Ecdysozoa</taxon>
        <taxon>Nematoda</taxon>
        <taxon>Chromadorea</taxon>
        <taxon>Rhabditida</taxon>
        <taxon>Spirurina</taxon>
        <taxon>Spiruromorpha</taxon>
        <taxon>Spiruroidea</taxon>
        <taxon>Gongylonematidae</taxon>
        <taxon>Gongylonema</taxon>
    </lineage>
</organism>
<dbReference type="AlphaFoldDB" id="A0A183CV77"/>
<dbReference type="Proteomes" id="UP000271098">
    <property type="component" value="Unassembled WGS sequence"/>
</dbReference>
<feature type="compositionally biased region" description="Basic and acidic residues" evidence="1">
    <location>
        <begin position="170"/>
        <end position="180"/>
    </location>
</feature>
<feature type="region of interest" description="Disordered" evidence="1">
    <location>
        <begin position="152"/>
        <end position="180"/>
    </location>
</feature>
<gene>
    <name evidence="2" type="ORF">GPUH_LOCUS368</name>
</gene>
<name>A0A183CV77_9BILA</name>